<organism evidence="10 11">
    <name type="scientific">Streptacidiphilus jiangxiensis</name>
    <dbReference type="NCBI Taxonomy" id="235985"/>
    <lineage>
        <taxon>Bacteria</taxon>
        <taxon>Bacillati</taxon>
        <taxon>Actinomycetota</taxon>
        <taxon>Actinomycetes</taxon>
        <taxon>Kitasatosporales</taxon>
        <taxon>Streptomycetaceae</taxon>
        <taxon>Streptacidiphilus</taxon>
    </lineage>
</organism>
<feature type="transmembrane region" description="Helical" evidence="8">
    <location>
        <begin position="146"/>
        <end position="166"/>
    </location>
</feature>
<gene>
    <name evidence="10" type="ORF">SAMN05414137_117110</name>
</gene>
<name>A0A1H7V6V7_STRJI</name>
<evidence type="ECO:0000256" key="4">
    <source>
        <dbReference type="ARBA" id="ARBA00022692"/>
    </source>
</evidence>
<dbReference type="GO" id="GO:0022857">
    <property type="term" value="F:transmembrane transporter activity"/>
    <property type="evidence" value="ECO:0007669"/>
    <property type="project" value="InterPro"/>
</dbReference>
<dbReference type="Gene3D" id="1.20.1250.20">
    <property type="entry name" value="MFS general substrate transporter like domains"/>
    <property type="match status" value="2"/>
</dbReference>
<evidence type="ECO:0000256" key="3">
    <source>
        <dbReference type="ARBA" id="ARBA00022475"/>
    </source>
</evidence>
<keyword evidence="7" id="KW-0046">Antibiotic resistance</keyword>
<keyword evidence="4 8" id="KW-0812">Transmembrane</keyword>
<dbReference type="PANTHER" id="PTHR42718">
    <property type="entry name" value="MAJOR FACILITATOR SUPERFAMILY MULTIDRUG TRANSPORTER MFSC"/>
    <property type="match status" value="1"/>
</dbReference>
<keyword evidence="5 8" id="KW-1133">Transmembrane helix</keyword>
<evidence type="ECO:0000256" key="1">
    <source>
        <dbReference type="ARBA" id="ARBA00004651"/>
    </source>
</evidence>
<evidence type="ECO:0000259" key="9">
    <source>
        <dbReference type="PROSITE" id="PS50850"/>
    </source>
</evidence>
<proteinExistence type="predicted"/>
<protein>
    <submittedName>
        <fullName evidence="10">Major Facilitator Superfamily protein</fullName>
    </submittedName>
</protein>
<dbReference type="GO" id="GO:0046677">
    <property type="term" value="P:response to antibiotic"/>
    <property type="evidence" value="ECO:0007669"/>
    <property type="project" value="UniProtKB-KW"/>
</dbReference>
<sequence length="365" mass="36807">MLVTLFPAPAERARALGAFAFTGSAGAALGQVLGGVLTDTLGWQWVFLVNVPIGVAAVLLALRALPDEPGTGLSGGSDALGALLVTGGAMLAVYSIVQAQQLGWASGRVLALAATTVVLLAAFVVRQARAATPLLPPRILRSRRTVGANLIQLLILATMFSFQVQVALYLQKVLHQSALATGLAMLPAALSIGAASLGLSARLIGRFGERTVLLAGLAVLLVARLLLLGIPAHGSPVDLLPVMLLSGSFGLAMPALTGLGMAGVEPRDAGVTSGLFNTTQQLGAALGVAALSSVAATRTAQLTRPGVTTETALTGGFHLAFGVGAVLLAAAIALTVALPRHRPQAGAAFVTEPGASADQPVPNHH</sequence>
<evidence type="ECO:0000256" key="7">
    <source>
        <dbReference type="ARBA" id="ARBA00023251"/>
    </source>
</evidence>
<dbReference type="OrthoDB" id="9781469at2"/>
<comment type="subcellular location">
    <subcellularLocation>
        <location evidence="1">Cell membrane</location>
        <topology evidence="1">Multi-pass membrane protein</topology>
    </subcellularLocation>
</comment>
<feature type="transmembrane region" description="Helical" evidence="8">
    <location>
        <begin position="178"/>
        <end position="199"/>
    </location>
</feature>
<feature type="domain" description="Major facilitator superfamily (MFS) profile" evidence="9">
    <location>
        <begin position="1"/>
        <end position="342"/>
    </location>
</feature>
<feature type="transmembrane region" description="Helical" evidence="8">
    <location>
        <begin position="242"/>
        <end position="262"/>
    </location>
</feature>
<dbReference type="InterPro" id="IPR011701">
    <property type="entry name" value="MFS"/>
</dbReference>
<accession>A0A1H7V6V7</accession>
<feature type="transmembrane region" description="Helical" evidence="8">
    <location>
        <begin position="103"/>
        <end position="125"/>
    </location>
</feature>
<evidence type="ECO:0000256" key="8">
    <source>
        <dbReference type="SAM" id="Phobius"/>
    </source>
</evidence>
<dbReference type="GO" id="GO:0005886">
    <property type="term" value="C:plasma membrane"/>
    <property type="evidence" value="ECO:0007669"/>
    <property type="project" value="UniProtKB-SubCell"/>
</dbReference>
<feature type="transmembrane region" description="Helical" evidence="8">
    <location>
        <begin position="46"/>
        <end position="65"/>
    </location>
</feature>
<evidence type="ECO:0000256" key="6">
    <source>
        <dbReference type="ARBA" id="ARBA00023136"/>
    </source>
</evidence>
<keyword evidence="3" id="KW-1003">Cell membrane</keyword>
<evidence type="ECO:0000313" key="10">
    <source>
        <dbReference type="EMBL" id="SEM04638.1"/>
    </source>
</evidence>
<feature type="transmembrane region" description="Helical" evidence="8">
    <location>
        <begin position="77"/>
        <end position="97"/>
    </location>
</feature>
<dbReference type="InterPro" id="IPR036259">
    <property type="entry name" value="MFS_trans_sf"/>
</dbReference>
<keyword evidence="2" id="KW-0813">Transport</keyword>
<dbReference type="eggNOG" id="COG0477">
    <property type="taxonomic scope" value="Bacteria"/>
</dbReference>
<keyword evidence="11" id="KW-1185">Reference proteome</keyword>
<dbReference type="InterPro" id="IPR020846">
    <property type="entry name" value="MFS_dom"/>
</dbReference>
<reference evidence="11" key="1">
    <citation type="submission" date="2016-10" db="EMBL/GenBank/DDBJ databases">
        <authorList>
            <person name="Varghese N."/>
        </authorList>
    </citation>
    <scope>NUCLEOTIDE SEQUENCE [LARGE SCALE GENOMIC DNA]</scope>
    <source>
        <strain evidence="11">DSM 45096 / BCRC 16803 / CGMCC 4.1857 / CIP 109030 / JCM 12277 / KCTC 19219 / NBRC 100920 / 33214</strain>
    </source>
</reference>
<dbReference type="Proteomes" id="UP000183015">
    <property type="component" value="Unassembled WGS sequence"/>
</dbReference>
<feature type="transmembrane region" description="Helical" evidence="8">
    <location>
        <begin position="274"/>
        <end position="296"/>
    </location>
</feature>
<dbReference type="Pfam" id="PF07690">
    <property type="entry name" value="MFS_1"/>
    <property type="match status" value="1"/>
</dbReference>
<evidence type="ECO:0000256" key="5">
    <source>
        <dbReference type="ARBA" id="ARBA00022989"/>
    </source>
</evidence>
<dbReference type="STRING" id="235985.SAMN05414137_117110"/>
<dbReference type="PROSITE" id="PS50850">
    <property type="entry name" value="MFS"/>
    <property type="match status" value="1"/>
</dbReference>
<dbReference type="AlphaFoldDB" id="A0A1H7V6V7"/>
<dbReference type="EMBL" id="FOAZ01000017">
    <property type="protein sequence ID" value="SEM04638.1"/>
    <property type="molecule type" value="Genomic_DNA"/>
</dbReference>
<evidence type="ECO:0000313" key="11">
    <source>
        <dbReference type="Proteomes" id="UP000183015"/>
    </source>
</evidence>
<dbReference type="PANTHER" id="PTHR42718:SF46">
    <property type="entry name" value="BLR6921 PROTEIN"/>
    <property type="match status" value="1"/>
</dbReference>
<feature type="transmembrane region" description="Helical" evidence="8">
    <location>
        <begin position="211"/>
        <end position="230"/>
    </location>
</feature>
<evidence type="ECO:0000256" key="2">
    <source>
        <dbReference type="ARBA" id="ARBA00022448"/>
    </source>
</evidence>
<keyword evidence="6 8" id="KW-0472">Membrane</keyword>
<dbReference type="SUPFAM" id="SSF103473">
    <property type="entry name" value="MFS general substrate transporter"/>
    <property type="match status" value="1"/>
</dbReference>
<feature type="transmembrane region" description="Helical" evidence="8">
    <location>
        <begin position="316"/>
        <end position="338"/>
    </location>
</feature>
<dbReference type="RefSeq" id="WP_052438358.1">
    <property type="nucleotide sequence ID" value="NZ_BBPN01000004.1"/>
</dbReference>